<sequence>MAKEILINYQGEEAQFSHKKVDRSKLYGSRKRIPLDPTGENCQRCELSDDGSTLIMSGMTSQGYFDSDINWIPNKELIGMDSSGKALDKVPATLGVAQDAVISELEPLLDLAVDSVYQLDPEEVPQSIQTVLESGKVFNFPFNYREDYHAESAYLIFNDEGYFALIGNPVKPEWMELDQIVEESFESEVEDDDDLDFEMF</sequence>
<reference evidence="1" key="1">
    <citation type="submission" date="2018-05" db="EMBL/GenBank/DDBJ databases">
        <authorList>
            <person name="Lanie J.A."/>
            <person name="Ng W.-L."/>
            <person name="Kazmierczak K.M."/>
            <person name="Andrzejewski T.M."/>
            <person name="Davidsen T.M."/>
            <person name="Wayne K.J."/>
            <person name="Tettelin H."/>
            <person name="Glass J.I."/>
            <person name="Rusch D."/>
            <person name="Podicherti R."/>
            <person name="Tsui H.-C.T."/>
            <person name="Winkler M.E."/>
        </authorList>
    </citation>
    <scope>NUCLEOTIDE SEQUENCE</scope>
</reference>
<proteinExistence type="predicted"/>
<dbReference type="EMBL" id="UINC01175146">
    <property type="protein sequence ID" value="SVD81618.1"/>
    <property type="molecule type" value="Genomic_DNA"/>
</dbReference>
<organism evidence="1">
    <name type="scientific">marine metagenome</name>
    <dbReference type="NCBI Taxonomy" id="408172"/>
    <lineage>
        <taxon>unclassified sequences</taxon>
        <taxon>metagenomes</taxon>
        <taxon>ecological metagenomes</taxon>
    </lineage>
</organism>
<evidence type="ECO:0000313" key="1">
    <source>
        <dbReference type="EMBL" id="SVD81618.1"/>
    </source>
</evidence>
<gene>
    <name evidence="1" type="ORF">METZ01_LOCUS434472</name>
</gene>
<name>A0A382YGI6_9ZZZZ</name>
<protein>
    <submittedName>
        <fullName evidence="1">Uncharacterized protein</fullName>
    </submittedName>
</protein>
<accession>A0A382YGI6</accession>
<dbReference type="AlphaFoldDB" id="A0A382YGI6"/>